<evidence type="ECO:0000313" key="1">
    <source>
        <dbReference type="EMBL" id="KAH0872534.1"/>
    </source>
</evidence>
<dbReference type="Proteomes" id="UP000824890">
    <property type="component" value="Unassembled WGS sequence"/>
</dbReference>
<proteinExistence type="predicted"/>
<feature type="non-terminal residue" evidence="1">
    <location>
        <position position="1"/>
    </location>
</feature>
<keyword evidence="2" id="KW-1185">Reference proteome</keyword>
<accession>A0ABQ7YX68</accession>
<protein>
    <submittedName>
        <fullName evidence="1">Uncharacterized protein</fullName>
    </submittedName>
</protein>
<evidence type="ECO:0000313" key="2">
    <source>
        <dbReference type="Proteomes" id="UP000824890"/>
    </source>
</evidence>
<dbReference type="EMBL" id="JAGKQM010000016">
    <property type="protein sequence ID" value="KAH0872534.1"/>
    <property type="molecule type" value="Genomic_DNA"/>
</dbReference>
<gene>
    <name evidence="1" type="ORF">HID58_069896</name>
</gene>
<sequence>KMSLSLSFQFLKPASPVSVTQPLRLFVLVVVKDSEFMGITVLFLDEKMWLGKSIMFRALTLPKKQLESLSVSSLI</sequence>
<reference evidence="1 2" key="1">
    <citation type="submission" date="2021-05" db="EMBL/GenBank/DDBJ databases">
        <title>Genome Assembly of Synthetic Allotetraploid Brassica napus Reveals Homoeologous Exchanges between Subgenomes.</title>
        <authorList>
            <person name="Davis J.T."/>
        </authorList>
    </citation>
    <scope>NUCLEOTIDE SEQUENCE [LARGE SCALE GENOMIC DNA]</scope>
    <source>
        <strain evidence="2">cv. Da-Ae</strain>
        <tissue evidence="1">Seedling</tissue>
    </source>
</reference>
<organism evidence="1 2">
    <name type="scientific">Brassica napus</name>
    <name type="common">Rape</name>
    <dbReference type="NCBI Taxonomy" id="3708"/>
    <lineage>
        <taxon>Eukaryota</taxon>
        <taxon>Viridiplantae</taxon>
        <taxon>Streptophyta</taxon>
        <taxon>Embryophyta</taxon>
        <taxon>Tracheophyta</taxon>
        <taxon>Spermatophyta</taxon>
        <taxon>Magnoliopsida</taxon>
        <taxon>eudicotyledons</taxon>
        <taxon>Gunneridae</taxon>
        <taxon>Pentapetalae</taxon>
        <taxon>rosids</taxon>
        <taxon>malvids</taxon>
        <taxon>Brassicales</taxon>
        <taxon>Brassicaceae</taxon>
        <taxon>Brassiceae</taxon>
        <taxon>Brassica</taxon>
    </lineage>
</organism>
<feature type="non-terminal residue" evidence="1">
    <location>
        <position position="75"/>
    </location>
</feature>
<comment type="caution">
    <text evidence="1">The sequence shown here is derived from an EMBL/GenBank/DDBJ whole genome shotgun (WGS) entry which is preliminary data.</text>
</comment>
<name>A0ABQ7YX68_BRANA</name>